<evidence type="ECO:0000256" key="1">
    <source>
        <dbReference type="SAM" id="MobiDB-lite"/>
    </source>
</evidence>
<dbReference type="EMBL" id="MU004241">
    <property type="protein sequence ID" value="KAF2664831.1"/>
    <property type="molecule type" value="Genomic_DNA"/>
</dbReference>
<protein>
    <submittedName>
        <fullName evidence="3">Uncharacterized protein</fullName>
    </submittedName>
</protein>
<dbReference type="PANTHER" id="PTHR35896:SF3">
    <property type="entry name" value="MAJOR FACILITATOR SUPERFAMILY TRANSPORTER"/>
    <property type="match status" value="1"/>
</dbReference>
<feature type="region of interest" description="Disordered" evidence="1">
    <location>
        <begin position="86"/>
        <end position="109"/>
    </location>
</feature>
<dbReference type="OrthoDB" id="3501153at2759"/>
<feature type="compositionally biased region" description="Polar residues" evidence="1">
    <location>
        <begin position="86"/>
        <end position="97"/>
    </location>
</feature>
<reference evidence="3" key="1">
    <citation type="journal article" date="2020" name="Stud. Mycol.">
        <title>101 Dothideomycetes genomes: a test case for predicting lifestyles and emergence of pathogens.</title>
        <authorList>
            <person name="Haridas S."/>
            <person name="Albert R."/>
            <person name="Binder M."/>
            <person name="Bloem J."/>
            <person name="Labutti K."/>
            <person name="Salamov A."/>
            <person name="Andreopoulos B."/>
            <person name="Baker S."/>
            <person name="Barry K."/>
            <person name="Bills G."/>
            <person name="Bluhm B."/>
            <person name="Cannon C."/>
            <person name="Castanera R."/>
            <person name="Culley D."/>
            <person name="Daum C."/>
            <person name="Ezra D."/>
            <person name="Gonzalez J."/>
            <person name="Henrissat B."/>
            <person name="Kuo A."/>
            <person name="Liang C."/>
            <person name="Lipzen A."/>
            <person name="Lutzoni F."/>
            <person name="Magnuson J."/>
            <person name="Mondo S."/>
            <person name="Nolan M."/>
            <person name="Ohm R."/>
            <person name="Pangilinan J."/>
            <person name="Park H.-J."/>
            <person name="Ramirez L."/>
            <person name="Alfaro M."/>
            <person name="Sun H."/>
            <person name="Tritt A."/>
            <person name="Yoshinaga Y."/>
            <person name="Zwiers L.-H."/>
            <person name="Turgeon B."/>
            <person name="Goodwin S."/>
            <person name="Spatafora J."/>
            <person name="Crous P."/>
            <person name="Grigoriev I."/>
        </authorList>
    </citation>
    <scope>NUCLEOTIDE SEQUENCE</scope>
    <source>
        <strain evidence="3">CBS 115976</strain>
    </source>
</reference>
<feature type="transmembrane region" description="Helical" evidence="2">
    <location>
        <begin position="39"/>
        <end position="60"/>
    </location>
</feature>
<dbReference type="PANTHER" id="PTHR35896">
    <property type="entry name" value="IG-LIKE DOMAIN-CONTAINING PROTEIN"/>
    <property type="match status" value="1"/>
</dbReference>
<keyword evidence="2" id="KW-0472">Membrane</keyword>
<dbReference type="AlphaFoldDB" id="A0A6A6TZS8"/>
<dbReference type="Proteomes" id="UP000799302">
    <property type="component" value="Unassembled WGS sequence"/>
</dbReference>
<keyword evidence="2" id="KW-1133">Transmembrane helix</keyword>
<keyword evidence="2" id="KW-0812">Transmembrane</keyword>
<evidence type="ECO:0000313" key="4">
    <source>
        <dbReference type="Proteomes" id="UP000799302"/>
    </source>
</evidence>
<sequence>MSLESKDTEQQPFLDYSNASSIDLPNRHIRQAEGRRSRLISHALVFAVTSLGWMIILFIATSHSAPSSASTPAPAKAPIVADIRPNITSFPTSTPEKSVSVGEPHHHMHMNHASKKPFTSDSSHNVTTNARKLTCGDGTVEEARREGCKYDILLNNWVPAICYDEKFIKDYQEDHSWEAFADRNLTQRLTSVDQMLELNYYWTSLRDHINHCAVMWKKQFLVLFEERTAFDTVITDPYHTNHCAQYLADSAYKDGSIPTKVEVGYAGCWVKE</sequence>
<dbReference type="InterPro" id="IPR053008">
    <property type="entry name" value="Phomopsin_biosynth_assoc"/>
</dbReference>
<proteinExistence type="predicted"/>
<evidence type="ECO:0000313" key="3">
    <source>
        <dbReference type="EMBL" id="KAF2664831.1"/>
    </source>
</evidence>
<name>A0A6A6TZS8_9PEZI</name>
<organism evidence="3 4">
    <name type="scientific">Microthyrium microscopicum</name>
    <dbReference type="NCBI Taxonomy" id="703497"/>
    <lineage>
        <taxon>Eukaryota</taxon>
        <taxon>Fungi</taxon>
        <taxon>Dikarya</taxon>
        <taxon>Ascomycota</taxon>
        <taxon>Pezizomycotina</taxon>
        <taxon>Dothideomycetes</taxon>
        <taxon>Dothideomycetes incertae sedis</taxon>
        <taxon>Microthyriales</taxon>
        <taxon>Microthyriaceae</taxon>
        <taxon>Microthyrium</taxon>
    </lineage>
</organism>
<evidence type="ECO:0000256" key="2">
    <source>
        <dbReference type="SAM" id="Phobius"/>
    </source>
</evidence>
<gene>
    <name evidence="3" type="ORF">BT63DRAFT_443165</name>
</gene>
<keyword evidence="4" id="KW-1185">Reference proteome</keyword>
<accession>A0A6A6TZS8</accession>